<keyword evidence="3" id="KW-1185">Reference proteome</keyword>
<dbReference type="Proteomes" id="UP000580568">
    <property type="component" value="Unassembled WGS sequence"/>
</dbReference>
<gene>
    <name evidence="2" type="ORF">bsdtw1_00346</name>
</gene>
<sequence length="88" mass="10366">MLINVVIIISIVIIFAFILKAHKIKDIRKRDQVYDILSCIAIIYILVVGLVKYYDSISTYNYMIMRIPAGCLLFIYLLRKISYRVFDK</sequence>
<evidence type="ECO:0000313" key="2">
    <source>
        <dbReference type="EMBL" id="GFP74300.1"/>
    </source>
</evidence>
<reference evidence="2 3" key="1">
    <citation type="submission" date="2020-07" db="EMBL/GenBank/DDBJ databases">
        <title>A new beta-1,3-glucan-decomposing anaerobic bacterium isolated from anoxic soil subjected to biological soil disinfestation.</title>
        <authorList>
            <person name="Ueki A."/>
            <person name="Tonouchi A."/>
        </authorList>
    </citation>
    <scope>NUCLEOTIDE SEQUENCE [LARGE SCALE GENOMIC DNA]</scope>
    <source>
        <strain evidence="2 3">TW1</strain>
    </source>
</reference>
<keyword evidence="1" id="KW-0472">Membrane</keyword>
<dbReference type="AlphaFoldDB" id="A0A6V8SB50"/>
<dbReference type="EMBL" id="BLZR01000001">
    <property type="protein sequence ID" value="GFP74300.1"/>
    <property type="molecule type" value="Genomic_DNA"/>
</dbReference>
<feature type="transmembrane region" description="Helical" evidence="1">
    <location>
        <begin position="6"/>
        <end position="22"/>
    </location>
</feature>
<organism evidence="2 3">
    <name type="scientific">Clostridium fungisolvens</name>
    <dbReference type="NCBI Taxonomy" id="1604897"/>
    <lineage>
        <taxon>Bacteria</taxon>
        <taxon>Bacillati</taxon>
        <taxon>Bacillota</taxon>
        <taxon>Clostridia</taxon>
        <taxon>Eubacteriales</taxon>
        <taxon>Clostridiaceae</taxon>
        <taxon>Clostridium</taxon>
    </lineage>
</organism>
<feature type="transmembrane region" description="Helical" evidence="1">
    <location>
        <begin position="34"/>
        <end position="54"/>
    </location>
</feature>
<evidence type="ECO:0000313" key="3">
    <source>
        <dbReference type="Proteomes" id="UP000580568"/>
    </source>
</evidence>
<keyword evidence="1" id="KW-1133">Transmembrane helix</keyword>
<accession>A0A6V8SB50</accession>
<name>A0A6V8SB50_9CLOT</name>
<protein>
    <submittedName>
        <fullName evidence="2">Uncharacterized protein</fullName>
    </submittedName>
</protein>
<keyword evidence="1" id="KW-0812">Transmembrane</keyword>
<proteinExistence type="predicted"/>
<feature type="transmembrane region" description="Helical" evidence="1">
    <location>
        <begin position="60"/>
        <end position="78"/>
    </location>
</feature>
<evidence type="ECO:0000256" key="1">
    <source>
        <dbReference type="SAM" id="Phobius"/>
    </source>
</evidence>
<dbReference type="RefSeq" id="WP_183275864.1">
    <property type="nucleotide sequence ID" value="NZ_BLZR01000001.1"/>
</dbReference>
<comment type="caution">
    <text evidence="2">The sequence shown here is derived from an EMBL/GenBank/DDBJ whole genome shotgun (WGS) entry which is preliminary data.</text>
</comment>